<evidence type="ECO:0000313" key="3">
    <source>
        <dbReference type="Proteomes" id="UP001054945"/>
    </source>
</evidence>
<dbReference type="Proteomes" id="UP001054945">
    <property type="component" value="Unassembled WGS sequence"/>
</dbReference>
<name>A0AAV4XGM5_CAEEX</name>
<feature type="region of interest" description="Disordered" evidence="1">
    <location>
        <begin position="32"/>
        <end position="57"/>
    </location>
</feature>
<dbReference type="AlphaFoldDB" id="A0AAV4XGM5"/>
<feature type="region of interest" description="Disordered" evidence="1">
    <location>
        <begin position="90"/>
        <end position="118"/>
    </location>
</feature>
<sequence>MDHLAPSSLHFTHHFLPSPPFTDLRNIRNVRPAANQPLQNTPTHPTPSLNRKEGCKGGGVGWGGGGVRYSCNERSGVSVQIPLSGIRLSADVSSDGERREVAPPPPPFKQSWGFCSKI</sequence>
<gene>
    <name evidence="2" type="ORF">CEXT_314301</name>
</gene>
<feature type="compositionally biased region" description="Polar residues" evidence="1">
    <location>
        <begin position="36"/>
        <end position="49"/>
    </location>
</feature>
<evidence type="ECO:0000313" key="2">
    <source>
        <dbReference type="EMBL" id="GIY93075.1"/>
    </source>
</evidence>
<evidence type="ECO:0000256" key="1">
    <source>
        <dbReference type="SAM" id="MobiDB-lite"/>
    </source>
</evidence>
<comment type="caution">
    <text evidence="2">The sequence shown here is derived from an EMBL/GenBank/DDBJ whole genome shotgun (WGS) entry which is preliminary data.</text>
</comment>
<proteinExistence type="predicted"/>
<dbReference type="EMBL" id="BPLR01000229">
    <property type="protein sequence ID" value="GIY93075.1"/>
    <property type="molecule type" value="Genomic_DNA"/>
</dbReference>
<keyword evidence="3" id="KW-1185">Reference proteome</keyword>
<organism evidence="2 3">
    <name type="scientific">Caerostris extrusa</name>
    <name type="common">Bark spider</name>
    <name type="synonym">Caerostris bankana</name>
    <dbReference type="NCBI Taxonomy" id="172846"/>
    <lineage>
        <taxon>Eukaryota</taxon>
        <taxon>Metazoa</taxon>
        <taxon>Ecdysozoa</taxon>
        <taxon>Arthropoda</taxon>
        <taxon>Chelicerata</taxon>
        <taxon>Arachnida</taxon>
        <taxon>Araneae</taxon>
        <taxon>Araneomorphae</taxon>
        <taxon>Entelegynae</taxon>
        <taxon>Araneoidea</taxon>
        <taxon>Araneidae</taxon>
        <taxon>Caerostris</taxon>
    </lineage>
</organism>
<reference evidence="2 3" key="1">
    <citation type="submission" date="2021-06" db="EMBL/GenBank/DDBJ databases">
        <title>Caerostris extrusa draft genome.</title>
        <authorList>
            <person name="Kono N."/>
            <person name="Arakawa K."/>
        </authorList>
    </citation>
    <scope>NUCLEOTIDE SEQUENCE [LARGE SCALE GENOMIC DNA]</scope>
</reference>
<accession>A0AAV4XGM5</accession>
<protein>
    <submittedName>
        <fullName evidence="2">Uncharacterized protein</fullName>
    </submittedName>
</protein>